<sequence length="122" mass="12406">MSSTENAFVWRTAGLGAVAAVVLAPLAAALVAIVYRFPVPMAEDYARGFGGAGDAALGSVFYLILGGALVLAILGGIGGFVTARFAQLNARRAQFRTLAVSAGISLLAASALAVLEFFIGAW</sequence>
<dbReference type="RefSeq" id="WP_150401080.1">
    <property type="nucleotide sequence ID" value="NZ_VXLC01000003.1"/>
</dbReference>
<dbReference type="AlphaFoldDB" id="A0A5N0ELB2"/>
<name>A0A5N0ELB2_9NOCA</name>
<keyword evidence="1" id="KW-1133">Transmembrane helix</keyword>
<dbReference type="Proteomes" id="UP000323876">
    <property type="component" value="Unassembled WGS sequence"/>
</dbReference>
<evidence type="ECO:0000256" key="1">
    <source>
        <dbReference type="SAM" id="Phobius"/>
    </source>
</evidence>
<evidence type="ECO:0000313" key="2">
    <source>
        <dbReference type="EMBL" id="KAA8888805.1"/>
    </source>
</evidence>
<reference evidence="2 3" key="1">
    <citation type="submission" date="2019-09" db="EMBL/GenBank/DDBJ databases">
        <authorList>
            <person name="Wang X."/>
        </authorList>
    </citation>
    <scope>NUCLEOTIDE SEQUENCE [LARGE SCALE GENOMIC DNA]</scope>
    <source>
        <strain evidence="2 3">CICC 11023</strain>
    </source>
</reference>
<feature type="transmembrane region" description="Helical" evidence="1">
    <location>
        <begin position="12"/>
        <end position="35"/>
    </location>
</feature>
<feature type="transmembrane region" description="Helical" evidence="1">
    <location>
        <begin position="55"/>
        <end position="83"/>
    </location>
</feature>
<dbReference type="EMBL" id="VXLC01000003">
    <property type="protein sequence ID" value="KAA8888805.1"/>
    <property type="molecule type" value="Genomic_DNA"/>
</dbReference>
<gene>
    <name evidence="2" type="ORF">F3087_07265</name>
</gene>
<evidence type="ECO:0000313" key="3">
    <source>
        <dbReference type="Proteomes" id="UP000323876"/>
    </source>
</evidence>
<keyword evidence="1" id="KW-0472">Membrane</keyword>
<keyword evidence="1" id="KW-0812">Transmembrane</keyword>
<feature type="transmembrane region" description="Helical" evidence="1">
    <location>
        <begin position="95"/>
        <end position="119"/>
    </location>
</feature>
<protein>
    <submittedName>
        <fullName evidence="2">Uncharacterized protein</fullName>
    </submittedName>
</protein>
<comment type="caution">
    <text evidence="2">The sequence shown here is derived from an EMBL/GenBank/DDBJ whole genome shotgun (WGS) entry which is preliminary data.</text>
</comment>
<accession>A0A5N0ELB2</accession>
<proteinExistence type="predicted"/>
<organism evidence="2 3">
    <name type="scientific">Nocardia colli</name>
    <dbReference type="NCBI Taxonomy" id="2545717"/>
    <lineage>
        <taxon>Bacteria</taxon>
        <taxon>Bacillati</taxon>
        <taxon>Actinomycetota</taxon>
        <taxon>Actinomycetes</taxon>
        <taxon>Mycobacteriales</taxon>
        <taxon>Nocardiaceae</taxon>
        <taxon>Nocardia</taxon>
    </lineage>
</organism>
<keyword evidence="3" id="KW-1185">Reference proteome</keyword>